<dbReference type="Proteomes" id="UP000175852">
    <property type="component" value="Unassembled WGS sequence"/>
</dbReference>
<comment type="caution">
    <text evidence="2">The sequence shown here is derived from an EMBL/GenBank/DDBJ whole genome shotgun (WGS) entry which is preliminary data.</text>
</comment>
<reference evidence="2 3" key="1">
    <citation type="submission" date="2016-09" db="EMBL/GenBank/DDBJ databases">
        <authorList>
            <person name="Wen S.-F."/>
            <person name="Lo A.-C."/>
            <person name="Lin C.-J."/>
            <person name="Tseng T.-T."/>
        </authorList>
    </citation>
    <scope>NUCLEOTIDE SEQUENCE [LARGE SCALE GENOMIC DNA]</scope>
    <source>
        <strain evidence="2 3">12609</strain>
    </source>
</reference>
<evidence type="ECO:0000313" key="3">
    <source>
        <dbReference type="Proteomes" id="UP000175852"/>
    </source>
</evidence>
<feature type="region of interest" description="Disordered" evidence="1">
    <location>
        <begin position="154"/>
        <end position="233"/>
    </location>
</feature>
<gene>
    <name evidence="2" type="ORF">BIY41_09810</name>
</gene>
<protein>
    <recommendedName>
        <fullName evidence="4">Lysozyme</fullName>
    </recommendedName>
</protein>
<evidence type="ECO:0000313" key="2">
    <source>
        <dbReference type="EMBL" id="OEY98652.1"/>
    </source>
</evidence>
<dbReference type="AlphaFoldDB" id="A0AAX0I4U8"/>
<feature type="compositionally biased region" description="Basic and acidic residues" evidence="1">
    <location>
        <begin position="183"/>
        <end position="194"/>
    </location>
</feature>
<dbReference type="EMBL" id="MKCQ01000028">
    <property type="protein sequence ID" value="OEY98652.1"/>
    <property type="molecule type" value="Genomic_DNA"/>
</dbReference>
<proteinExistence type="predicted"/>
<sequence>MNRTAIALIAALIWSGAMFGAGWAWRGDRAEGANSEQKAGAALGALASEQAARSSEHKQAEVLAGIGAKHENDRQAAQAVPDAVVADLRSGALKLRDGWASCETQRLAEAAAGTRERDEATQRRDEFAGAVVRVGRDADDQLRACQAVVLADRGQVPQSTPSAPPGGARAWNKSWNTSGESKLNGETEHERSLIRSEMSGDPGASAVLPGGIRTPVRDSISAPRDAPPQVGQK</sequence>
<accession>A0AAX0I4U8</accession>
<name>A0AAX0I4U8_XANCG</name>
<evidence type="ECO:0008006" key="4">
    <source>
        <dbReference type="Google" id="ProtNLM"/>
    </source>
</evidence>
<organism evidence="2 3">
    <name type="scientific">Xanthomonas campestris pv. glycines</name>
    <dbReference type="NCBI Taxonomy" id="473421"/>
    <lineage>
        <taxon>Bacteria</taxon>
        <taxon>Pseudomonadati</taxon>
        <taxon>Pseudomonadota</taxon>
        <taxon>Gammaproteobacteria</taxon>
        <taxon>Lysobacterales</taxon>
        <taxon>Lysobacteraceae</taxon>
        <taxon>Xanthomonas</taxon>
    </lineage>
</organism>
<evidence type="ECO:0000256" key="1">
    <source>
        <dbReference type="SAM" id="MobiDB-lite"/>
    </source>
</evidence>